<dbReference type="PANTHER" id="PTHR43798">
    <property type="entry name" value="MONOACYLGLYCEROL LIPASE"/>
    <property type="match status" value="1"/>
</dbReference>
<dbReference type="GO" id="GO:0106435">
    <property type="term" value="F:carboxylesterase activity"/>
    <property type="evidence" value="ECO:0007669"/>
    <property type="project" value="UniProtKB-EC"/>
</dbReference>
<keyword evidence="1 3" id="KW-0378">Hydrolase</keyword>
<dbReference type="PIRSF" id="PIRSF017388">
    <property type="entry name" value="Esterase_lipase"/>
    <property type="match status" value="1"/>
</dbReference>
<gene>
    <name evidence="3" type="ORF">J2Z37_002630</name>
</gene>
<dbReference type="InterPro" id="IPR012354">
    <property type="entry name" value="Esterase_lipase"/>
</dbReference>
<sequence length="252" mass="28517">MAKMIPTPVFWKGKGKRAVLLIHGFTGSTLEVMPLASHFQRLDYHVAAPLLAGHGTSPEELHKTSREDWFHSVVTAYQKLMAWDPTEVYVIGHSMGGLLAIQLASLYSIKALATLSTPIFVRDQRIKYVGFLKYILSYSKRSKEKPAHIEEHIFPYQRTPLASVHQLSLLIKEVKALLSSIQSPIFIAQSGQDETVDPSSADYIFREIGSNYKEKILYPKSTHIITFDIEREKLCKDLTNFIQNISDAKEGR</sequence>
<dbReference type="Gene3D" id="3.40.50.1820">
    <property type="entry name" value="alpha/beta hydrolase"/>
    <property type="match status" value="1"/>
</dbReference>
<protein>
    <submittedName>
        <fullName evidence="3">Carboxylesterase</fullName>
        <ecNumber evidence="3">3.1.1.1</ecNumber>
    </submittedName>
</protein>
<evidence type="ECO:0000313" key="3">
    <source>
        <dbReference type="EMBL" id="MBP1932622.1"/>
    </source>
</evidence>
<dbReference type="Proteomes" id="UP001519343">
    <property type="component" value="Unassembled WGS sequence"/>
</dbReference>
<feature type="domain" description="Serine aminopeptidase S33" evidence="2">
    <location>
        <begin position="16"/>
        <end position="229"/>
    </location>
</feature>
<dbReference type="Pfam" id="PF12146">
    <property type="entry name" value="Hydrolase_4"/>
    <property type="match status" value="1"/>
</dbReference>
<accession>A0ABS4GR69</accession>
<dbReference type="InterPro" id="IPR050266">
    <property type="entry name" value="AB_hydrolase_sf"/>
</dbReference>
<evidence type="ECO:0000259" key="2">
    <source>
        <dbReference type="Pfam" id="PF12146"/>
    </source>
</evidence>
<dbReference type="EMBL" id="JAGGKT010000007">
    <property type="protein sequence ID" value="MBP1932622.1"/>
    <property type="molecule type" value="Genomic_DNA"/>
</dbReference>
<keyword evidence="4" id="KW-1185">Reference proteome</keyword>
<evidence type="ECO:0000256" key="1">
    <source>
        <dbReference type="ARBA" id="ARBA00022801"/>
    </source>
</evidence>
<dbReference type="RefSeq" id="WP_209810663.1">
    <property type="nucleotide sequence ID" value="NZ_JAGGKT010000007.1"/>
</dbReference>
<evidence type="ECO:0000313" key="4">
    <source>
        <dbReference type="Proteomes" id="UP001519343"/>
    </source>
</evidence>
<reference evidence="3 4" key="1">
    <citation type="submission" date="2021-03" db="EMBL/GenBank/DDBJ databases">
        <title>Genomic Encyclopedia of Type Strains, Phase IV (KMG-IV): sequencing the most valuable type-strain genomes for metagenomic binning, comparative biology and taxonomic classification.</title>
        <authorList>
            <person name="Goeker M."/>
        </authorList>
    </citation>
    <scope>NUCLEOTIDE SEQUENCE [LARGE SCALE GENOMIC DNA]</scope>
    <source>
        <strain evidence="3 4">DSM 24738</strain>
    </source>
</reference>
<dbReference type="InterPro" id="IPR029058">
    <property type="entry name" value="AB_hydrolase_fold"/>
</dbReference>
<organism evidence="3 4">
    <name type="scientific">Ammoniphilus resinae</name>
    <dbReference type="NCBI Taxonomy" id="861532"/>
    <lineage>
        <taxon>Bacteria</taxon>
        <taxon>Bacillati</taxon>
        <taxon>Bacillota</taxon>
        <taxon>Bacilli</taxon>
        <taxon>Bacillales</taxon>
        <taxon>Paenibacillaceae</taxon>
        <taxon>Aneurinibacillus group</taxon>
        <taxon>Ammoniphilus</taxon>
    </lineage>
</organism>
<name>A0ABS4GR69_9BACL</name>
<dbReference type="InterPro" id="IPR022742">
    <property type="entry name" value="Hydrolase_4"/>
</dbReference>
<proteinExistence type="predicted"/>
<dbReference type="SUPFAM" id="SSF53474">
    <property type="entry name" value="alpha/beta-Hydrolases"/>
    <property type="match status" value="1"/>
</dbReference>
<comment type="caution">
    <text evidence="3">The sequence shown here is derived from an EMBL/GenBank/DDBJ whole genome shotgun (WGS) entry which is preliminary data.</text>
</comment>
<dbReference type="PANTHER" id="PTHR43798:SF31">
    <property type="entry name" value="AB HYDROLASE SUPERFAMILY PROTEIN YCLE"/>
    <property type="match status" value="1"/>
</dbReference>
<dbReference type="EC" id="3.1.1.1" evidence="3"/>